<evidence type="ECO:0000313" key="5">
    <source>
        <dbReference type="Proteomes" id="UP000831607"/>
    </source>
</evidence>
<keyword evidence="5" id="KW-1185">Reference proteome</keyword>
<evidence type="ECO:0000313" key="4">
    <source>
        <dbReference type="EMBL" id="UOD51656.1"/>
    </source>
</evidence>
<reference evidence="4 5" key="1">
    <citation type="submission" date="2020-11" db="EMBL/GenBank/DDBJ databases">
        <title>Algicoccus daihaiensis sp.nov., isolated from Daihai Lake in Inner Mongolia.</title>
        <authorList>
            <person name="Kai J."/>
        </authorList>
    </citation>
    <scope>NUCLEOTIDE SEQUENCE [LARGE SCALE GENOMIC DNA]</scope>
    <source>
        <strain evidence="5">f23</strain>
    </source>
</reference>
<dbReference type="Gene3D" id="3.90.1170.50">
    <property type="entry name" value="Aldehyde oxidase/xanthine dehydrogenase, a/b hammerhead"/>
    <property type="match status" value="1"/>
</dbReference>
<dbReference type="Pfam" id="PF02738">
    <property type="entry name" value="MoCoBD_1"/>
    <property type="match status" value="1"/>
</dbReference>
<name>A0ABY4APV8_9BURK</name>
<sequence length="754" mass="79786">MNPSELIGSRPVRPDGVPKVMGLAQYGADYELPGMLWGKVLRSPHAHARIISIDTSRAKALPGVKAVMTAADMPDQAFAYQGPERVQLNFWHMTRNVMAREKVLFVGHPLAAVAATSQAIAAAALDLIDVQYEVLPHVINVEEAMRADAPVLFDNLFTRGVEPVPDKPSNVTRINEIKAGDIDSGFAKADEVVQMSFTTEPVHQGYIEPHAALARWGADGQCEVWSSSQGHFVVRAYTAKLLGLNVSDVVVHPAEIGGGFGGKTVIYLEPLALTLSRLSGHPVKMVMSREEVFQATGPTSGSSMTVKMGVTRDGKIVAADGVFKFQAGAFPGSPVMNAAMCAFSVYDLENARAVSYDVVCNRPKAAAYRAPGSPIAAFAVESVVDELARRIGMDPLELRLKNAVKAGSPTIWGPKHAHDGFRETIEALMNHPAYKAPLGPNQGRGVASGFWFNGGGESTATLHVNEDGSIALATGSMDVGGSRASMAIMAAETLGVPYESVRSTVADTASIGYNFLTGGSRITYATGMAVVQACQKVIEDMRARAAMIWDVDIESVVWQNGAARPADPSVGDFAPLTLKDIAAKRAVTGGPIVAEVAVNAGGQAPGFSTQFCDLEVDPETGAVKILRYVAAQDVGRAIHRSYVEGQIEGGVVQGIGWALNETYIYNDRGQLENPGFLDYRVPVASDLPMIEAVIVEVPNPNHPFGVKGVGEVNIVPVMAAVGNAIRDAVGVRMTALPMSPPAILAALDAEAVSA</sequence>
<accession>A0ABY4APV8</accession>
<dbReference type="InterPro" id="IPR008274">
    <property type="entry name" value="AldOxase/xan_DH_MoCoBD1"/>
</dbReference>
<dbReference type="SUPFAM" id="SSF56003">
    <property type="entry name" value="Molybdenum cofactor-binding domain"/>
    <property type="match status" value="1"/>
</dbReference>
<feature type="domain" description="Aldehyde oxidase/xanthine dehydrogenase a/b hammerhead" evidence="3">
    <location>
        <begin position="21"/>
        <end position="136"/>
    </location>
</feature>
<evidence type="ECO:0000259" key="3">
    <source>
        <dbReference type="SMART" id="SM01008"/>
    </source>
</evidence>
<dbReference type="InterPro" id="IPR046867">
    <property type="entry name" value="AldOxase/xan_DH_MoCoBD2"/>
</dbReference>
<proteinExistence type="predicted"/>
<keyword evidence="1" id="KW-0500">Molybdenum</keyword>
<dbReference type="InterPro" id="IPR036856">
    <property type="entry name" value="Ald_Oxase/Xan_DH_a/b_sf"/>
</dbReference>
<dbReference type="Proteomes" id="UP000831607">
    <property type="component" value="Chromosome"/>
</dbReference>
<dbReference type="Pfam" id="PF20256">
    <property type="entry name" value="MoCoBD_2"/>
    <property type="match status" value="1"/>
</dbReference>
<dbReference type="SUPFAM" id="SSF54665">
    <property type="entry name" value="CO dehydrogenase molybdoprotein N-domain-like"/>
    <property type="match status" value="1"/>
</dbReference>
<dbReference type="EMBL" id="CP063982">
    <property type="protein sequence ID" value="UOD51656.1"/>
    <property type="molecule type" value="Genomic_DNA"/>
</dbReference>
<protein>
    <submittedName>
        <fullName evidence="4">Xanthine dehydrogenase family protein molybdopterin-binding subunit</fullName>
    </submittedName>
</protein>
<dbReference type="InterPro" id="IPR000674">
    <property type="entry name" value="Ald_Oxase/Xan_DH_a/b"/>
</dbReference>
<dbReference type="PANTHER" id="PTHR11908">
    <property type="entry name" value="XANTHINE DEHYDROGENASE"/>
    <property type="match status" value="1"/>
</dbReference>
<organism evidence="4 5">
    <name type="scientific">Orrella daihaiensis</name>
    <dbReference type="NCBI Taxonomy" id="2782176"/>
    <lineage>
        <taxon>Bacteria</taxon>
        <taxon>Pseudomonadati</taxon>
        <taxon>Pseudomonadota</taxon>
        <taxon>Betaproteobacteria</taxon>
        <taxon>Burkholderiales</taxon>
        <taxon>Alcaligenaceae</taxon>
        <taxon>Orrella</taxon>
    </lineage>
</organism>
<dbReference type="SMART" id="SM01008">
    <property type="entry name" value="Ald_Xan_dh_C"/>
    <property type="match status" value="1"/>
</dbReference>
<dbReference type="Pfam" id="PF01315">
    <property type="entry name" value="Ald_Xan_dh_C"/>
    <property type="match status" value="1"/>
</dbReference>
<evidence type="ECO:0000256" key="1">
    <source>
        <dbReference type="ARBA" id="ARBA00022505"/>
    </source>
</evidence>
<dbReference type="InterPro" id="IPR037165">
    <property type="entry name" value="AldOxase/xan_DH_Mopterin-bd_sf"/>
</dbReference>
<dbReference type="InterPro" id="IPR016208">
    <property type="entry name" value="Ald_Oxase/xanthine_DH-like"/>
</dbReference>
<evidence type="ECO:0000256" key="2">
    <source>
        <dbReference type="ARBA" id="ARBA00023002"/>
    </source>
</evidence>
<keyword evidence="2" id="KW-0560">Oxidoreductase</keyword>
<gene>
    <name evidence="4" type="ORF">DHf2319_09580</name>
</gene>
<dbReference type="PANTHER" id="PTHR11908:SF132">
    <property type="entry name" value="ALDEHYDE OXIDASE 1-RELATED"/>
    <property type="match status" value="1"/>
</dbReference>
<dbReference type="Gene3D" id="3.30.365.10">
    <property type="entry name" value="Aldehyde oxidase/xanthine dehydrogenase, molybdopterin binding domain"/>
    <property type="match status" value="4"/>
</dbReference>